<organism evidence="1 2">
    <name type="scientific">Pseudomonas putida</name>
    <name type="common">Arthrobacter siderocapsulatus</name>
    <dbReference type="NCBI Taxonomy" id="303"/>
    <lineage>
        <taxon>Bacteria</taxon>
        <taxon>Pseudomonadati</taxon>
        <taxon>Pseudomonadota</taxon>
        <taxon>Gammaproteobacteria</taxon>
        <taxon>Pseudomonadales</taxon>
        <taxon>Pseudomonadaceae</taxon>
        <taxon>Pseudomonas</taxon>
    </lineage>
</organism>
<sequence>MSTDNIRVQAISLWEELTGKSVNSSSYTFTIGGSSFDLYQANKRVQESQAGGDDLTVALVVKTLAEQFAASESFTLADILAGNERLKARIDLVGRMNQVFSDAAAVTLFESFFSYCEGALAHYRELTPQTLEDKSRQFVRDSGCFVGLDAFHGIERLTRLMVTDGPVGDVGQAKVSRLVFAFDSIEDLITHSRQIPIGFSLCAILAPHASDSYFVMVVNTGGRIVVLTDKGNYSHPLQEARMRSRNDRYNLNRMEGSHFPYGLLNIKWHDNGRRSSSELAGTALIVSDSGLRVVGQLSDLEDWDLLWLHLFIDQCRHRYFECKIAEPQLATGSMIRLPHKWAEGSDQLPVPVSYELKLDARTSVELDTAFMHSIEPKWASTYNPNLWLEDRFAASVPDDCLYLPSAALNSETPMLGLGHDGKRELIRQDNSALPFYEANKLPTLRLHGMTCTALSTPERVIRDCHFLARSNQAEVISRLVKEDYDARKEEMQEWFYKAAGKYLPKLIDDLLALDHHRFSVDKPVHLAAQKALGNGRYNSYFRTIQVRYEPVRKQTIPWRNRTGRSLANTLRLIDYKYACYRCAVDRNDEAQLFISLDVTTVFDIMTVTGLALDQIPAELRHLGVDNYVGNSILDRIDPLADVQNPWNRLELRYQLPVSLKAFKAVRRSRGLHIPKATEIEAYARQQAEEDRCRLYPRTEQKIEGLE</sequence>
<comment type="caution">
    <text evidence="1">The sequence shown here is derived from an EMBL/GenBank/DDBJ whole genome shotgun (WGS) entry which is preliminary data.</text>
</comment>
<protein>
    <submittedName>
        <fullName evidence="1">Uncharacterized protein</fullName>
    </submittedName>
</protein>
<evidence type="ECO:0000313" key="1">
    <source>
        <dbReference type="EMBL" id="KAF0255683.1"/>
    </source>
</evidence>
<accession>A0A7V8EIY1</accession>
<evidence type="ECO:0000313" key="2">
    <source>
        <dbReference type="Proteomes" id="UP000442695"/>
    </source>
</evidence>
<dbReference type="AlphaFoldDB" id="A0A7V8EIY1"/>
<name>A0A7V8EIY1_PSEPU</name>
<proteinExistence type="predicted"/>
<dbReference type="RefSeq" id="WP_156858576.1">
    <property type="nucleotide sequence ID" value="NZ_WOWR01000005.1"/>
</dbReference>
<gene>
    <name evidence="1" type="ORF">GN299_06220</name>
</gene>
<reference evidence="1 2" key="1">
    <citation type="submission" date="2019-12" db="EMBL/GenBank/DDBJ databases">
        <authorList>
            <person name="Woiski C."/>
        </authorList>
    </citation>
    <scope>NUCLEOTIDE SEQUENCE [LARGE SCALE GENOMIC DNA]</scope>
    <source>
        <strain evidence="1 2">BOE100</strain>
    </source>
</reference>
<dbReference type="EMBL" id="WOWR01000005">
    <property type="protein sequence ID" value="KAF0255683.1"/>
    <property type="molecule type" value="Genomic_DNA"/>
</dbReference>
<dbReference type="Proteomes" id="UP000442695">
    <property type="component" value="Unassembled WGS sequence"/>
</dbReference>